<sequence length="170" mass="18870">MKIKPDIENLATLDFEASSLSEESWPIEVGLSWLKDGEVKTWSTLIRPARDWDLSDWAPQSAAVHGIAIEELKNAPTADNVVGDLLQNLGDRVLVSDAPEFETRWLSRLMKAGSQAAIPTIEDCHRVSFASFSGFALDMLYEALERSSAPHRAGPDSARLAQAWRKAMQY</sequence>
<dbReference type="InterPro" id="IPR013520">
    <property type="entry name" value="Ribonucl_H"/>
</dbReference>
<protein>
    <submittedName>
        <fullName evidence="2">DNA polymerase III, epsilon subunit</fullName>
    </submittedName>
</protein>
<dbReference type="Pfam" id="PF00929">
    <property type="entry name" value="RNase_T"/>
    <property type="match status" value="1"/>
</dbReference>
<dbReference type="GO" id="GO:0004527">
    <property type="term" value="F:exonuclease activity"/>
    <property type="evidence" value="ECO:0007669"/>
    <property type="project" value="UniProtKB-ARBA"/>
</dbReference>
<evidence type="ECO:0000313" key="3">
    <source>
        <dbReference type="Proteomes" id="UP000198977"/>
    </source>
</evidence>
<dbReference type="EMBL" id="FOMW01000016">
    <property type="protein sequence ID" value="SFF04699.1"/>
    <property type="molecule type" value="Genomic_DNA"/>
</dbReference>
<reference evidence="2 3" key="1">
    <citation type="submission" date="2016-10" db="EMBL/GenBank/DDBJ databases">
        <authorList>
            <person name="de Groot N.N."/>
        </authorList>
    </citation>
    <scope>NUCLEOTIDE SEQUENCE [LARGE SCALE GENOMIC DNA]</scope>
    <source>
        <strain evidence="2 3">DSM 11443</strain>
    </source>
</reference>
<dbReference type="SUPFAM" id="SSF53098">
    <property type="entry name" value="Ribonuclease H-like"/>
    <property type="match status" value="1"/>
</dbReference>
<gene>
    <name evidence="2" type="ORF">SAMN04488523_1162</name>
</gene>
<dbReference type="AlphaFoldDB" id="A0A1I2FII0"/>
<dbReference type="OrthoDB" id="5705783at2"/>
<dbReference type="GO" id="GO:0003676">
    <property type="term" value="F:nucleic acid binding"/>
    <property type="evidence" value="ECO:0007669"/>
    <property type="project" value="InterPro"/>
</dbReference>
<proteinExistence type="predicted"/>
<dbReference type="InterPro" id="IPR012337">
    <property type="entry name" value="RNaseH-like_sf"/>
</dbReference>
<dbReference type="STRING" id="74348.SAMN04488523_1162"/>
<feature type="domain" description="Exonuclease" evidence="1">
    <location>
        <begin position="13"/>
        <end position="158"/>
    </location>
</feature>
<dbReference type="GO" id="GO:0006259">
    <property type="term" value="P:DNA metabolic process"/>
    <property type="evidence" value="ECO:0007669"/>
    <property type="project" value="UniProtKB-ARBA"/>
</dbReference>
<organism evidence="2 3">
    <name type="scientific">Sulfitobacter brevis</name>
    <dbReference type="NCBI Taxonomy" id="74348"/>
    <lineage>
        <taxon>Bacteria</taxon>
        <taxon>Pseudomonadati</taxon>
        <taxon>Pseudomonadota</taxon>
        <taxon>Alphaproteobacteria</taxon>
        <taxon>Rhodobacterales</taxon>
        <taxon>Roseobacteraceae</taxon>
        <taxon>Sulfitobacter</taxon>
    </lineage>
</organism>
<evidence type="ECO:0000313" key="2">
    <source>
        <dbReference type="EMBL" id="SFF04699.1"/>
    </source>
</evidence>
<name>A0A1I2FII0_9RHOB</name>
<dbReference type="RefSeq" id="WP_093925119.1">
    <property type="nucleotide sequence ID" value="NZ_FOMW01000016.1"/>
</dbReference>
<evidence type="ECO:0000259" key="1">
    <source>
        <dbReference type="Pfam" id="PF00929"/>
    </source>
</evidence>
<accession>A0A1I2FII0</accession>
<dbReference type="Proteomes" id="UP000198977">
    <property type="component" value="Unassembled WGS sequence"/>
</dbReference>
<dbReference type="Gene3D" id="3.30.420.10">
    <property type="entry name" value="Ribonuclease H-like superfamily/Ribonuclease H"/>
    <property type="match status" value="1"/>
</dbReference>
<dbReference type="InterPro" id="IPR036397">
    <property type="entry name" value="RNaseH_sf"/>
</dbReference>
<keyword evidence="3" id="KW-1185">Reference proteome</keyword>